<feature type="transmembrane region" description="Helical" evidence="1">
    <location>
        <begin position="84"/>
        <end position="108"/>
    </location>
</feature>
<dbReference type="EMBL" id="HBIE01012290">
    <property type="protein sequence ID" value="CAE0308802.1"/>
    <property type="molecule type" value="Transcribed_RNA"/>
</dbReference>
<accession>A0A7S3MMY5</accession>
<name>A0A7S3MMY5_9SPIT</name>
<gene>
    <name evidence="2" type="ORF">FEHR0123_LOCUS3713</name>
</gene>
<organism evidence="2">
    <name type="scientific">Favella ehrenbergii</name>
    <dbReference type="NCBI Taxonomy" id="182087"/>
    <lineage>
        <taxon>Eukaryota</taxon>
        <taxon>Sar</taxon>
        <taxon>Alveolata</taxon>
        <taxon>Ciliophora</taxon>
        <taxon>Intramacronucleata</taxon>
        <taxon>Spirotrichea</taxon>
        <taxon>Choreotrichia</taxon>
        <taxon>Tintinnida</taxon>
        <taxon>Xystonellidae</taxon>
        <taxon>Favella</taxon>
    </lineage>
</organism>
<evidence type="ECO:0000256" key="1">
    <source>
        <dbReference type="SAM" id="Phobius"/>
    </source>
</evidence>
<keyword evidence="1" id="KW-0472">Membrane</keyword>
<keyword evidence="1" id="KW-0812">Transmembrane</keyword>
<sequence>MDGRNYLQDVVARWVLGYGLFMIFYYGFAIVSGTTVNDFDPSGHFACSLLSQANHASIYLFFLKKYPVSARAIEVERGSTLKKAALASFAFHQVHACYSLFFSGFIFHTVVESVIGYMFGLLLVGLTYESDLVVASLLTFSPCFTSSFSK</sequence>
<proteinExistence type="predicted"/>
<dbReference type="AlphaFoldDB" id="A0A7S3MMY5"/>
<protein>
    <submittedName>
        <fullName evidence="2">Uncharacterized protein</fullName>
    </submittedName>
</protein>
<reference evidence="2" key="1">
    <citation type="submission" date="2021-01" db="EMBL/GenBank/DDBJ databases">
        <authorList>
            <person name="Corre E."/>
            <person name="Pelletier E."/>
            <person name="Niang G."/>
            <person name="Scheremetjew M."/>
            <person name="Finn R."/>
            <person name="Kale V."/>
            <person name="Holt S."/>
            <person name="Cochrane G."/>
            <person name="Meng A."/>
            <person name="Brown T."/>
            <person name="Cohen L."/>
        </authorList>
    </citation>
    <scope>NUCLEOTIDE SEQUENCE</scope>
    <source>
        <strain evidence="2">Fehren 1</strain>
    </source>
</reference>
<feature type="transmembrane region" description="Helical" evidence="1">
    <location>
        <begin position="114"/>
        <end position="140"/>
    </location>
</feature>
<feature type="transmembrane region" description="Helical" evidence="1">
    <location>
        <begin position="12"/>
        <end position="31"/>
    </location>
</feature>
<evidence type="ECO:0000313" key="2">
    <source>
        <dbReference type="EMBL" id="CAE0308802.1"/>
    </source>
</evidence>
<keyword evidence="1" id="KW-1133">Transmembrane helix</keyword>